<evidence type="ECO:0000256" key="1">
    <source>
        <dbReference type="SAM" id="MobiDB-lite"/>
    </source>
</evidence>
<evidence type="ECO:0000313" key="3">
    <source>
        <dbReference type="Proteomes" id="UP001457282"/>
    </source>
</evidence>
<name>A0AAW1WG97_RUBAR</name>
<protein>
    <submittedName>
        <fullName evidence="2">Uncharacterized protein</fullName>
    </submittedName>
</protein>
<accession>A0AAW1WG97</accession>
<comment type="caution">
    <text evidence="2">The sequence shown here is derived from an EMBL/GenBank/DDBJ whole genome shotgun (WGS) entry which is preliminary data.</text>
</comment>
<feature type="compositionally biased region" description="Low complexity" evidence="1">
    <location>
        <begin position="29"/>
        <end position="39"/>
    </location>
</feature>
<sequence>MITPKLEAGPSEIAEAEDQCEGTPHKPENSSNNKNSSNNFWSRLDGNTEVVLRNLVAYEASTVSGPLVLARYTELMNGIIDTKEDVKLLREKRYHLEPFEE</sequence>
<evidence type="ECO:0000313" key="2">
    <source>
        <dbReference type="EMBL" id="KAK9923035.1"/>
    </source>
</evidence>
<feature type="region of interest" description="Disordered" evidence="1">
    <location>
        <begin position="1"/>
        <end position="40"/>
    </location>
</feature>
<organism evidence="2 3">
    <name type="scientific">Rubus argutus</name>
    <name type="common">Southern blackberry</name>
    <dbReference type="NCBI Taxonomy" id="59490"/>
    <lineage>
        <taxon>Eukaryota</taxon>
        <taxon>Viridiplantae</taxon>
        <taxon>Streptophyta</taxon>
        <taxon>Embryophyta</taxon>
        <taxon>Tracheophyta</taxon>
        <taxon>Spermatophyta</taxon>
        <taxon>Magnoliopsida</taxon>
        <taxon>eudicotyledons</taxon>
        <taxon>Gunneridae</taxon>
        <taxon>Pentapetalae</taxon>
        <taxon>rosids</taxon>
        <taxon>fabids</taxon>
        <taxon>Rosales</taxon>
        <taxon>Rosaceae</taxon>
        <taxon>Rosoideae</taxon>
        <taxon>Rosoideae incertae sedis</taxon>
        <taxon>Rubus</taxon>
    </lineage>
</organism>
<dbReference type="EMBL" id="JBEDUW010000006">
    <property type="protein sequence ID" value="KAK9923035.1"/>
    <property type="molecule type" value="Genomic_DNA"/>
</dbReference>
<keyword evidence="3" id="KW-1185">Reference proteome</keyword>
<reference evidence="2 3" key="1">
    <citation type="journal article" date="2023" name="G3 (Bethesda)">
        <title>A chromosome-length genome assembly and annotation of blackberry (Rubus argutus, cv. 'Hillquist').</title>
        <authorList>
            <person name="Bruna T."/>
            <person name="Aryal R."/>
            <person name="Dudchenko O."/>
            <person name="Sargent D.J."/>
            <person name="Mead D."/>
            <person name="Buti M."/>
            <person name="Cavallini A."/>
            <person name="Hytonen T."/>
            <person name="Andres J."/>
            <person name="Pham M."/>
            <person name="Weisz D."/>
            <person name="Mascagni F."/>
            <person name="Usai G."/>
            <person name="Natali L."/>
            <person name="Bassil N."/>
            <person name="Fernandez G.E."/>
            <person name="Lomsadze A."/>
            <person name="Armour M."/>
            <person name="Olukolu B."/>
            <person name="Poorten T."/>
            <person name="Britton C."/>
            <person name="Davik J."/>
            <person name="Ashrafi H."/>
            <person name="Aiden E.L."/>
            <person name="Borodovsky M."/>
            <person name="Worthington M."/>
        </authorList>
    </citation>
    <scope>NUCLEOTIDE SEQUENCE [LARGE SCALE GENOMIC DNA]</scope>
    <source>
        <strain evidence="2">PI 553951</strain>
    </source>
</reference>
<proteinExistence type="predicted"/>
<dbReference type="Pfam" id="PF03140">
    <property type="entry name" value="DUF247"/>
    <property type="match status" value="1"/>
</dbReference>
<gene>
    <name evidence="2" type="ORF">M0R45_031470</name>
</gene>
<dbReference type="Proteomes" id="UP001457282">
    <property type="component" value="Unassembled WGS sequence"/>
</dbReference>
<dbReference type="InterPro" id="IPR004158">
    <property type="entry name" value="DUF247_pln"/>
</dbReference>
<dbReference type="AlphaFoldDB" id="A0AAW1WG97"/>